<dbReference type="GO" id="GO:0005886">
    <property type="term" value="C:plasma membrane"/>
    <property type="evidence" value="ECO:0007669"/>
    <property type="project" value="UniProtKB-SubCell"/>
</dbReference>
<evidence type="ECO:0000313" key="12">
    <source>
        <dbReference type="EMBL" id="MBB3023477.1"/>
    </source>
</evidence>
<evidence type="ECO:0000256" key="1">
    <source>
        <dbReference type="ARBA" id="ARBA00004429"/>
    </source>
</evidence>
<keyword evidence="4" id="KW-1003">Cell membrane</keyword>
<evidence type="ECO:0000256" key="5">
    <source>
        <dbReference type="ARBA" id="ARBA00022692"/>
    </source>
</evidence>
<keyword evidence="10" id="KW-0739">Sodium transport</keyword>
<dbReference type="EMBL" id="JACHWP010000006">
    <property type="protein sequence ID" value="MBB3023477.1"/>
    <property type="molecule type" value="Genomic_DNA"/>
</dbReference>
<keyword evidence="8" id="KW-0406">Ion transport</keyword>
<accession>A0A839R0Y2</accession>
<dbReference type="AlphaFoldDB" id="A0A839R0Y2"/>
<keyword evidence="6 11" id="KW-1133">Transmembrane helix</keyword>
<organism evidence="12 13">
    <name type="scientific">Helcobacillus massiliensis</name>
    <dbReference type="NCBI Taxonomy" id="521392"/>
    <lineage>
        <taxon>Bacteria</taxon>
        <taxon>Bacillati</taxon>
        <taxon>Actinomycetota</taxon>
        <taxon>Actinomycetes</taxon>
        <taxon>Micrococcales</taxon>
        <taxon>Dermabacteraceae</taxon>
        <taxon>Helcobacillus</taxon>
    </lineage>
</organism>
<comment type="subcellular location">
    <subcellularLocation>
        <location evidence="1">Cell inner membrane</location>
        <topology evidence="1">Multi-pass membrane protein</topology>
    </subcellularLocation>
</comment>
<dbReference type="PANTHER" id="PTHR30341">
    <property type="entry name" value="SODIUM ION/PROTON ANTIPORTER NHAA-RELATED"/>
    <property type="match status" value="1"/>
</dbReference>
<evidence type="ECO:0000256" key="11">
    <source>
        <dbReference type="SAM" id="Phobius"/>
    </source>
</evidence>
<keyword evidence="9 11" id="KW-0472">Membrane</keyword>
<dbReference type="Pfam" id="PF06965">
    <property type="entry name" value="Na_H_antiport_1"/>
    <property type="match status" value="1"/>
</dbReference>
<dbReference type="PANTHER" id="PTHR30341:SF0">
    <property type="entry name" value="NA(+)_H(+) ANTIPORTER NHAA"/>
    <property type="match status" value="1"/>
</dbReference>
<feature type="transmembrane region" description="Helical" evidence="11">
    <location>
        <begin position="81"/>
        <end position="100"/>
    </location>
</feature>
<feature type="transmembrane region" description="Helical" evidence="11">
    <location>
        <begin position="40"/>
        <end position="60"/>
    </location>
</feature>
<proteinExistence type="predicted"/>
<evidence type="ECO:0000256" key="4">
    <source>
        <dbReference type="ARBA" id="ARBA00022475"/>
    </source>
</evidence>
<protein>
    <submittedName>
        <fullName evidence="12">Na+/H+ antiporter NhaA</fullName>
    </submittedName>
</protein>
<keyword evidence="3" id="KW-0050">Antiport</keyword>
<keyword evidence="7" id="KW-0915">Sodium</keyword>
<feature type="non-terminal residue" evidence="12">
    <location>
        <position position="168"/>
    </location>
</feature>
<gene>
    <name evidence="12" type="ORF">FHX50_001774</name>
</gene>
<sequence>MNTPDKPLAGEPHKVPHRILERGTYREYSRVENILTKESAGGIALMIATLIALILANAGFNDFYTSLAQTEVGFETPWLDLKLSLAHWAADGLLAVFFFLTGLELKQEFVTGDLNDPGKALVPMFAAAGGVAVPAVIYTLINLMGPAEARGGWAIPAATDIAFAVAVL</sequence>
<dbReference type="GO" id="GO:0015385">
    <property type="term" value="F:sodium:proton antiporter activity"/>
    <property type="evidence" value="ECO:0007669"/>
    <property type="project" value="TreeGrafter"/>
</dbReference>
<keyword evidence="13" id="KW-1185">Reference proteome</keyword>
<feature type="transmembrane region" description="Helical" evidence="11">
    <location>
        <begin position="120"/>
        <end position="141"/>
    </location>
</feature>
<dbReference type="InterPro" id="IPR004670">
    <property type="entry name" value="NhaA"/>
</dbReference>
<dbReference type="InterPro" id="IPR023171">
    <property type="entry name" value="Na/H_antiporter_dom_sf"/>
</dbReference>
<evidence type="ECO:0000256" key="7">
    <source>
        <dbReference type="ARBA" id="ARBA00023053"/>
    </source>
</evidence>
<comment type="caution">
    <text evidence="12">The sequence shown here is derived from an EMBL/GenBank/DDBJ whole genome shotgun (WGS) entry which is preliminary data.</text>
</comment>
<evidence type="ECO:0000313" key="13">
    <source>
        <dbReference type="Proteomes" id="UP000568050"/>
    </source>
</evidence>
<evidence type="ECO:0000256" key="10">
    <source>
        <dbReference type="ARBA" id="ARBA00023201"/>
    </source>
</evidence>
<evidence type="ECO:0000256" key="9">
    <source>
        <dbReference type="ARBA" id="ARBA00023136"/>
    </source>
</evidence>
<evidence type="ECO:0000256" key="6">
    <source>
        <dbReference type="ARBA" id="ARBA00022989"/>
    </source>
</evidence>
<evidence type="ECO:0000256" key="8">
    <source>
        <dbReference type="ARBA" id="ARBA00023065"/>
    </source>
</evidence>
<keyword evidence="5 11" id="KW-0812">Transmembrane</keyword>
<evidence type="ECO:0000256" key="2">
    <source>
        <dbReference type="ARBA" id="ARBA00022448"/>
    </source>
</evidence>
<reference evidence="12 13" key="1">
    <citation type="submission" date="2020-08" db="EMBL/GenBank/DDBJ databases">
        <title>Sequencing the genomes of 1000 actinobacteria strains.</title>
        <authorList>
            <person name="Klenk H.-P."/>
        </authorList>
    </citation>
    <scope>NUCLEOTIDE SEQUENCE [LARGE SCALE GENOMIC DNA]</scope>
    <source>
        <strain evidence="12 13">DSM 23040</strain>
    </source>
</reference>
<dbReference type="Proteomes" id="UP000568050">
    <property type="component" value="Unassembled WGS sequence"/>
</dbReference>
<evidence type="ECO:0000256" key="3">
    <source>
        <dbReference type="ARBA" id="ARBA00022449"/>
    </source>
</evidence>
<dbReference type="Gene3D" id="1.20.1530.10">
    <property type="entry name" value="Na+/H+ antiporter like domain"/>
    <property type="match status" value="1"/>
</dbReference>
<dbReference type="GO" id="GO:0006885">
    <property type="term" value="P:regulation of pH"/>
    <property type="evidence" value="ECO:0007669"/>
    <property type="project" value="InterPro"/>
</dbReference>
<keyword evidence="2" id="KW-0813">Transport</keyword>
<dbReference type="RefSeq" id="WP_343064076.1">
    <property type="nucleotide sequence ID" value="NZ_JACHWP010000006.1"/>
</dbReference>
<name>A0A839R0Y2_9MICO</name>